<proteinExistence type="predicted"/>
<dbReference type="Proteomes" id="UP000248333">
    <property type="component" value="Unassembled WGS sequence"/>
</dbReference>
<sequence>MAEQAKKAAQQTEDRLEDLAETVRKKFDKVTEGTYRDRVVAGRFAEQGDRGGDKGRAGTERKQD</sequence>
<comment type="caution">
    <text evidence="2">The sequence shown here is derived from an EMBL/GenBank/DDBJ whole genome shotgun (WGS) entry which is preliminary data.</text>
</comment>
<evidence type="ECO:0000313" key="2">
    <source>
        <dbReference type="EMBL" id="PYC73445.1"/>
    </source>
</evidence>
<feature type="region of interest" description="Disordered" evidence="1">
    <location>
        <begin position="1"/>
        <end position="23"/>
    </location>
</feature>
<organism evidence="2 3">
    <name type="scientific">Micromonospora arborensis</name>
    <dbReference type="NCBI Taxonomy" id="2116518"/>
    <lineage>
        <taxon>Bacteria</taxon>
        <taxon>Bacillati</taxon>
        <taxon>Actinomycetota</taxon>
        <taxon>Actinomycetes</taxon>
        <taxon>Micromonosporales</taxon>
        <taxon>Micromonosporaceae</taxon>
        <taxon>Micromonospora</taxon>
    </lineage>
</organism>
<reference evidence="2 3" key="1">
    <citation type="submission" date="2018-03" db="EMBL/GenBank/DDBJ databases">
        <title>Bioinformatic expansion and discovery of thiopeptide antibiotics.</title>
        <authorList>
            <person name="Schwalen C.J."/>
            <person name="Hudson G.A."/>
            <person name="Mitchell D.A."/>
        </authorList>
    </citation>
    <scope>NUCLEOTIDE SEQUENCE [LARGE SCALE GENOMIC DNA]</scope>
    <source>
        <strain evidence="2 3">NRRL 8041</strain>
    </source>
</reference>
<dbReference type="OrthoDB" id="3405758at2"/>
<protein>
    <submittedName>
        <fullName evidence="2">Uncharacterized protein</fullName>
    </submittedName>
</protein>
<dbReference type="AlphaFoldDB" id="A0A318NS31"/>
<accession>A0A318NS31</accession>
<keyword evidence="3" id="KW-1185">Reference proteome</keyword>
<gene>
    <name evidence="2" type="ORF">C7C45_07200</name>
</gene>
<feature type="region of interest" description="Disordered" evidence="1">
    <location>
        <begin position="38"/>
        <end position="64"/>
    </location>
</feature>
<name>A0A318NS31_9ACTN</name>
<evidence type="ECO:0000256" key="1">
    <source>
        <dbReference type="SAM" id="MobiDB-lite"/>
    </source>
</evidence>
<evidence type="ECO:0000313" key="3">
    <source>
        <dbReference type="Proteomes" id="UP000248333"/>
    </source>
</evidence>
<dbReference type="RefSeq" id="WP_110562853.1">
    <property type="nucleotide sequence ID" value="NZ_JBFAPR010000014.1"/>
</dbReference>
<dbReference type="EMBL" id="PYBV01000009">
    <property type="protein sequence ID" value="PYC73445.1"/>
    <property type="molecule type" value="Genomic_DNA"/>
</dbReference>